<dbReference type="Proteomes" id="UP001478133">
    <property type="component" value="Unassembled WGS sequence"/>
</dbReference>
<sequence length="183" mass="20533">MKKLVCIVVSLLFLTFSLTGCNILGGDLKALPYSFFASTEKITIDTLKKVVKAFDNRDKEMVKSLFAKNILKKYKNFDKELDKAFKYYTIKSEKVEYSWSGDSDSTEDGMTITFTGGDVTIKKANKSFDISIEICSNDDNDDLNVGVWNLCIVDNNLDESEIKGIYSDDDIGSDIPKYGIYVG</sequence>
<accession>A0ABV1HR24</accession>
<organism evidence="1 2">
    <name type="scientific">Ruminococcoides intestinihominis</name>
    <dbReference type="NCBI Taxonomy" id="3133161"/>
    <lineage>
        <taxon>Bacteria</taxon>
        <taxon>Bacillati</taxon>
        <taxon>Bacillota</taxon>
        <taxon>Clostridia</taxon>
        <taxon>Eubacteriales</taxon>
        <taxon>Oscillospiraceae</taxon>
        <taxon>Ruminococcoides</taxon>
    </lineage>
</organism>
<evidence type="ECO:0000313" key="1">
    <source>
        <dbReference type="EMBL" id="MEQ2564777.1"/>
    </source>
</evidence>
<reference evidence="1 2" key="1">
    <citation type="submission" date="2024-03" db="EMBL/GenBank/DDBJ databases">
        <title>Human intestinal bacterial collection.</title>
        <authorList>
            <person name="Pauvert C."/>
            <person name="Hitch T.C.A."/>
            <person name="Clavel T."/>
        </authorList>
    </citation>
    <scope>NUCLEOTIDE SEQUENCE [LARGE SCALE GENOMIC DNA]</scope>
    <source>
        <strain evidence="1 2">CLA-AP-H18</strain>
    </source>
</reference>
<dbReference type="InterPro" id="IPR031344">
    <property type="entry name" value="DUF5104"/>
</dbReference>
<dbReference type="Gene3D" id="3.10.450.50">
    <property type="match status" value="1"/>
</dbReference>
<dbReference type="RefSeq" id="WP_367286208.1">
    <property type="nucleotide sequence ID" value="NZ_JBBMEY010000001.1"/>
</dbReference>
<protein>
    <submittedName>
        <fullName evidence="1">DUF5104 domain-containing protein</fullName>
    </submittedName>
</protein>
<name>A0ABV1HR24_9FIRM</name>
<gene>
    <name evidence="1" type="ORF">ABFO16_00810</name>
</gene>
<dbReference type="Pfam" id="PF17117">
    <property type="entry name" value="DUF5104"/>
    <property type="match status" value="1"/>
</dbReference>
<dbReference type="PROSITE" id="PS51257">
    <property type="entry name" value="PROKAR_LIPOPROTEIN"/>
    <property type="match status" value="1"/>
</dbReference>
<dbReference type="EMBL" id="JBBMFI010000001">
    <property type="protein sequence ID" value="MEQ2564777.1"/>
    <property type="molecule type" value="Genomic_DNA"/>
</dbReference>
<keyword evidence="2" id="KW-1185">Reference proteome</keyword>
<proteinExistence type="predicted"/>
<evidence type="ECO:0000313" key="2">
    <source>
        <dbReference type="Proteomes" id="UP001478133"/>
    </source>
</evidence>
<comment type="caution">
    <text evidence="1">The sequence shown here is derived from an EMBL/GenBank/DDBJ whole genome shotgun (WGS) entry which is preliminary data.</text>
</comment>